<comment type="cofactor">
    <cofactor evidence="1">
        <name>Mg(2+)</name>
        <dbReference type="ChEBI" id="CHEBI:18420"/>
    </cofactor>
</comment>
<evidence type="ECO:0000256" key="6">
    <source>
        <dbReference type="ARBA" id="ARBA00022723"/>
    </source>
</evidence>
<dbReference type="GO" id="GO:0005737">
    <property type="term" value="C:cytoplasm"/>
    <property type="evidence" value="ECO:0007669"/>
    <property type="project" value="TreeGrafter"/>
</dbReference>
<dbReference type="GO" id="GO:0004161">
    <property type="term" value="F:dimethylallyltranstransferase activity"/>
    <property type="evidence" value="ECO:0007669"/>
    <property type="project" value="TreeGrafter"/>
</dbReference>
<comment type="similarity">
    <text evidence="3">Belongs to the FPP/GGPP synthase family.</text>
</comment>
<dbReference type="Pfam" id="PF00348">
    <property type="entry name" value="polyprenyl_synt"/>
    <property type="match status" value="1"/>
</dbReference>
<gene>
    <name evidence="15" type="ORF">HKW66_Vig0039560</name>
</gene>
<evidence type="ECO:0000256" key="9">
    <source>
        <dbReference type="ARBA" id="ARBA00022955"/>
    </source>
</evidence>
<keyword evidence="7" id="KW-0152">Cholesterol biosynthesis</keyword>
<dbReference type="PROSITE" id="PS00723">
    <property type="entry name" value="POLYPRENYL_SYNTHASE_1"/>
    <property type="match status" value="1"/>
</dbReference>
<organism evidence="15 16">
    <name type="scientific">Phaseolus angularis</name>
    <name type="common">Azuki bean</name>
    <name type="synonym">Vigna angularis</name>
    <dbReference type="NCBI Taxonomy" id="3914"/>
    <lineage>
        <taxon>Eukaryota</taxon>
        <taxon>Viridiplantae</taxon>
        <taxon>Streptophyta</taxon>
        <taxon>Embryophyta</taxon>
        <taxon>Tracheophyta</taxon>
        <taxon>Spermatophyta</taxon>
        <taxon>Magnoliopsida</taxon>
        <taxon>eudicotyledons</taxon>
        <taxon>Gunneridae</taxon>
        <taxon>Pentapetalae</taxon>
        <taxon>rosids</taxon>
        <taxon>fabids</taxon>
        <taxon>Fabales</taxon>
        <taxon>Fabaceae</taxon>
        <taxon>Papilionoideae</taxon>
        <taxon>50 kb inversion clade</taxon>
        <taxon>NPAAA clade</taxon>
        <taxon>indigoferoid/millettioid clade</taxon>
        <taxon>Phaseoleae</taxon>
        <taxon>Vigna</taxon>
    </lineage>
</organism>
<evidence type="ECO:0000256" key="11">
    <source>
        <dbReference type="ARBA" id="ARBA00023166"/>
    </source>
</evidence>
<keyword evidence="9" id="KW-0752">Steroid biosynthesis</keyword>
<dbReference type="Gene3D" id="1.10.600.10">
    <property type="entry name" value="Farnesyl Diphosphate Synthase"/>
    <property type="match status" value="1"/>
</dbReference>
<evidence type="ECO:0000256" key="5">
    <source>
        <dbReference type="ARBA" id="ARBA00022679"/>
    </source>
</evidence>
<dbReference type="InterPro" id="IPR039702">
    <property type="entry name" value="FPS1-like"/>
</dbReference>
<sequence length="219" mass="25416">MATESMVSACHCCCLVMKLMRKLKRRGRTLRPKSVSRQGSFQCRYDPLSYSLNFDSTGCGSLMDEDYYKFYTFSSRDYWEDIGTIKSFYDANLALTEEVVHRDVIKRLVKDKSEKVAAGVDDDFISELKRLSKEAVEIQMKDLQFFQQNKFTVMMAFRGLKIVCCGVLQLQAYFLVLDDIMDNSHTRRGQPCWFRVPEDDYLDCFGDPDTIGKVRILDN</sequence>
<name>A0A8T0LAX7_PHAAN</name>
<dbReference type="InterPro" id="IPR000092">
    <property type="entry name" value="Polyprenyl_synt"/>
</dbReference>
<evidence type="ECO:0000256" key="4">
    <source>
        <dbReference type="ARBA" id="ARBA00022548"/>
    </source>
</evidence>
<keyword evidence="8" id="KW-0460">Magnesium</keyword>
<comment type="pathway">
    <text evidence="2">Isoprenoid biosynthesis.</text>
</comment>
<dbReference type="InterPro" id="IPR033749">
    <property type="entry name" value="Polyprenyl_synt_CS"/>
</dbReference>
<dbReference type="PANTHER" id="PTHR11525:SF0">
    <property type="entry name" value="FARNESYL PYROPHOSPHATE SYNTHASE"/>
    <property type="match status" value="1"/>
</dbReference>
<accession>A0A8T0LAX7</accession>
<keyword evidence="5" id="KW-0808">Transferase</keyword>
<dbReference type="GO" id="GO:0004337">
    <property type="term" value="F:(2E,6E)-farnesyl diphosphate synthase activity"/>
    <property type="evidence" value="ECO:0007669"/>
    <property type="project" value="TreeGrafter"/>
</dbReference>
<keyword evidence="9" id="KW-0444">Lipid biosynthesis</keyword>
<dbReference type="GO" id="GO:0006695">
    <property type="term" value="P:cholesterol biosynthetic process"/>
    <property type="evidence" value="ECO:0007669"/>
    <property type="project" value="UniProtKB-KW"/>
</dbReference>
<keyword evidence="13" id="KW-0414">Isoprene biosynthesis</keyword>
<evidence type="ECO:0000256" key="7">
    <source>
        <dbReference type="ARBA" id="ARBA00022778"/>
    </source>
</evidence>
<dbReference type="GO" id="GO:0046872">
    <property type="term" value="F:metal ion binding"/>
    <property type="evidence" value="ECO:0007669"/>
    <property type="project" value="UniProtKB-KW"/>
</dbReference>
<evidence type="ECO:0000256" key="10">
    <source>
        <dbReference type="ARBA" id="ARBA00023011"/>
    </source>
</evidence>
<comment type="function">
    <text evidence="14">Catalyzes the sequential condensation of isopentenyl pyrophosphate with the allylic pyrophosphates, dimethylallyl pyrophosphate, and then with the resultant geranylpyrophosphate to the ultimate product farnesyl pyrophosphate.</text>
</comment>
<reference evidence="15 16" key="1">
    <citation type="submission" date="2020-05" db="EMBL/GenBank/DDBJ databases">
        <title>Vigna angularis (adzuki bean) Var. LongXiaoDou No. 4 denovo assembly.</title>
        <authorList>
            <person name="Xiang H."/>
        </authorList>
    </citation>
    <scope>NUCLEOTIDE SEQUENCE [LARGE SCALE GENOMIC DNA]</scope>
    <source>
        <tissue evidence="15">Leaf</tissue>
    </source>
</reference>
<evidence type="ECO:0000256" key="1">
    <source>
        <dbReference type="ARBA" id="ARBA00001946"/>
    </source>
</evidence>
<evidence type="ECO:0000256" key="12">
    <source>
        <dbReference type="ARBA" id="ARBA00023221"/>
    </source>
</evidence>
<proteinExistence type="inferred from homology"/>
<evidence type="ECO:0000256" key="14">
    <source>
        <dbReference type="ARBA" id="ARBA00046091"/>
    </source>
</evidence>
<dbReference type="PANTHER" id="PTHR11525">
    <property type="entry name" value="FARNESYL-PYROPHOSPHATE SYNTHETASE"/>
    <property type="match status" value="1"/>
</dbReference>
<dbReference type="GO" id="GO:0045337">
    <property type="term" value="P:farnesyl diphosphate biosynthetic process"/>
    <property type="evidence" value="ECO:0007669"/>
    <property type="project" value="TreeGrafter"/>
</dbReference>
<dbReference type="EMBL" id="JABFOF010000001">
    <property type="protein sequence ID" value="KAG2409134.1"/>
    <property type="molecule type" value="Genomic_DNA"/>
</dbReference>
<dbReference type="InterPro" id="IPR008949">
    <property type="entry name" value="Isoprenoid_synthase_dom_sf"/>
</dbReference>
<keyword evidence="9" id="KW-0443">Lipid metabolism</keyword>
<evidence type="ECO:0000313" key="15">
    <source>
        <dbReference type="EMBL" id="KAG2409134.1"/>
    </source>
</evidence>
<keyword evidence="11" id="KW-1207">Sterol metabolism</keyword>
<keyword evidence="10" id="KW-0756">Sterol biosynthesis</keyword>
<keyword evidence="6" id="KW-0479">Metal-binding</keyword>
<evidence type="ECO:0000313" key="16">
    <source>
        <dbReference type="Proteomes" id="UP000743370"/>
    </source>
</evidence>
<protein>
    <submittedName>
        <fullName evidence="15">Farnesyl pyrophosphate synthase</fullName>
    </submittedName>
</protein>
<evidence type="ECO:0000256" key="13">
    <source>
        <dbReference type="ARBA" id="ARBA00023229"/>
    </source>
</evidence>
<dbReference type="AlphaFoldDB" id="A0A8T0LAX7"/>
<dbReference type="Proteomes" id="UP000743370">
    <property type="component" value="Unassembled WGS sequence"/>
</dbReference>
<evidence type="ECO:0000256" key="2">
    <source>
        <dbReference type="ARBA" id="ARBA00005128"/>
    </source>
</evidence>
<evidence type="ECO:0000256" key="3">
    <source>
        <dbReference type="ARBA" id="ARBA00006706"/>
    </source>
</evidence>
<evidence type="ECO:0000256" key="8">
    <source>
        <dbReference type="ARBA" id="ARBA00022842"/>
    </source>
</evidence>
<keyword evidence="4" id="KW-0153">Cholesterol metabolism</keyword>
<comment type="caution">
    <text evidence="15">The sequence shown here is derived from an EMBL/GenBank/DDBJ whole genome shotgun (WGS) entry which is preliminary data.</text>
</comment>
<keyword evidence="12" id="KW-0753">Steroid metabolism</keyword>
<dbReference type="SUPFAM" id="SSF48576">
    <property type="entry name" value="Terpenoid synthases"/>
    <property type="match status" value="1"/>
</dbReference>